<dbReference type="Proteomes" id="UP000007115">
    <property type="component" value="Unassembled WGS sequence"/>
</dbReference>
<protein>
    <submittedName>
        <fullName evidence="2">Uncharacterized protein</fullName>
    </submittedName>
</protein>
<accession>G9MLN1</accession>
<organism evidence="2 3">
    <name type="scientific">Hypocrea virens (strain Gv29-8 / FGSC 10586)</name>
    <name type="common">Gliocladium virens</name>
    <name type="synonym">Trichoderma virens</name>
    <dbReference type="NCBI Taxonomy" id="413071"/>
    <lineage>
        <taxon>Eukaryota</taxon>
        <taxon>Fungi</taxon>
        <taxon>Dikarya</taxon>
        <taxon>Ascomycota</taxon>
        <taxon>Pezizomycotina</taxon>
        <taxon>Sordariomycetes</taxon>
        <taxon>Hypocreomycetidae</taxon>
        <taxon>Hypocreales</taxon>
        <taxon>Hypocreaceae</taxon>
        <taxon>Trichoderma</taxon>
    </lineage>
</organism>
<comment type="caution">
    <text evidence="2">The sequence shown here is derived from an EMBL/GenBank/DDBJ whole genome shotgun (WGS) entry which is preliminary data.</text>
</comment>
<evidence type="ECO:0000313" key="3">
    <source>
        <dbReference type="Proteomes" id="UP000007115"/>
    </source>
</evidence>
<keyword evidence="1" id="KW-1133">Transmembrane helix</keyword>
<proteinExistence type="predicted"/>
<gene>
    <name evidence="2" type="ORF">TRIVIDRAFT_215549</name>
</gene>
<evidence type="ECO:0000313" key="2">
    <source>
        <dbReference type="EMBL" id="EHK24258.1"/>
    </source>
</evidence>
<evidence type="ECO:0000256" key="1">
    <source>
        <dbReference type="SAM" id="Phobius"/>
    </source>
</evidence>
<sequence length="80" mass="9443">MEKDGEMTAREAFQNGVYLVCFSITVSFWALDTIYEMDKMEDYLDTRHLLTDRVLLVLHLGQDWKSERASGFCFFLLFSF</sequence>
<name>G9MLN1_HYPVG</name>
<reference evidence="2 3" key="1">
    <citation type="journal article" date="2011" name="Genome Biol.">
        <title>Comparative genome sequence analysis underscores mycoparasitism as the ancestral life style of Trichoderma.</title>
        <authorList>
            <person name="Kubicek C.P."/>
            <person name="Herrera-Estrella A."/>
            <person name="Seidl-Seiboth V."/>
            <person name="Martinez D.A."/>
            <person name="Druzhinina I.S."/>
            <person name="Thon M."/>
            <person name="Zeilinger S."/>
            <person name="Casas-Flores S."/>
            <person name="Horwitz B.A."/>
            <person name="Mukherjee P.K."/>
            <person name="Mukherjee M."/>
            <person name="Kredics L."/>
            <person name="Alcaraz L.D."/>
            <person name="Aerts A."/>
            <person name="Antal Z."/>
            <person name="Atanasova L."/>
            <person name="Cervantes-Badillo M.G."/>
            <person name="Challacombe J."/>
            <person name="Chertkov O."/>
            <person name="McCluskey K."/>
            <person name="Coulpier F."/>
            <person name="Deshpande N."/>
            <person name="von Doehren H."/>
            <person name="Ebbole D.J."/>
            <person name="Esquivel-Naranjo E.U."/>
            <person name="Fekete E."/>
            <person name="Flipphi M."/>
            <person name="Glaser F."/>
            <person name="Gomez-Rodriguez E.Y."/>
            <person name="Gruber S."/>
            <person name="Han C."/>
            <person name="Henrissat B."/>
            <person name="Hermosa R."/>
            <person name="Hernandez-Onate M."/>
            <person name="Karaffa L."/>
            <person name="Kosti I."/>
            <person name="Le Crom S."/>
            <person name="Lindquist E."/>
            <person name="Lucas S."/>
            <person name="Luebeck M."/>
            <person name="Luebeck P.S."/>
            <person name="Margeot A."/>
            <person name="Metz B."/>
            <person name="Misra M."/>
            <person name="Nevalainen H."/>
            <person name="Omann M."/>
            <person name="Packer N."/>
            <person name="Perrone G."/>
            <person name="Uresti-Rivera E.E."/>
            <person name="Salamov A."/>
            <person name="Schmoll M."/>
            <person name="Seiboth B."/>
            <person name="Shapiro H."/>
            <person name="Sukno S."/>
            <person name="Tamayo-Ramos J.A."/>
            <person name="Tisch D."/>
            <person name="Wiest A."/>
            <person name="Wilkinson H.H."/>
            <person name="Zhang M."/>
            <person name="Coutinho P.M."/>
            <person name="Kenerley C.M."/>
            <person name="Monte E."/>
            <person name="Baker S.E."/>
            <person name="Grigoriev I.V."/>
        </authorList>
    </citation>
    <scope>NUCLEOTIDE SEQUENCE [LARGE SCALE GENOMIC DNA]</scope>
    <source>
        <strain evidence="3">Gv29-8 / FGSC 10586</strain>
    </source>
</reference>
<dbReference type="InParanoid" id="G9MLN1"/>
<dbReference type="GeneID" id="25790951"/>
<dbReference type="EMBL" id="ABDF02000004">
    <property type="protein sequence ID" value="EHK24258.1"/>
    <property type="molecule type" value="Genomic_DNA"/>
</dbReference>
<dbReference type="HOGENOM" id="CLU_2590082_0_0_1"/>
<dbReference type="VEuPathDB" id="FungiDB:TRIVIDRAFT_215549"/>
<keyword evidence="1" id="KW-0812">Transmembrane</keyword>
<feature type="transmembrane region" description="Helical" evidence="1">
    <location>
        <begin position="12"/>
        <end position="31"/>
    </location>
</feature>
<keyword evidence="3" id="KW-1185">Reference proteome</keyword>
<keyword evidence="1" id="KW-0472">Membrane</keyword>
<dbReference type="AlphaFoldDB" id="G9MLN1"/>
<dbReference type="RefSeq" id="XP_013958471.1">
    <property type="nucleotide sequence ID" value="XM_014102996.1"/>
</dbReference>